<dbReference type="GO" id="GO:0016126">
    <property type="term" value="P:sterol biosynthetic process"/>
    <property type="evidence" value="ECO:0007669"/>
    <property type="project" value="TreeGrafter"/>
</dbReference>
<evidence type="ECO:0000259" key="2">
    <source>
        <dbReference type="Pfam" id="PF13649"/>
    </source>
</evidence>
<reference evidence="3 4" key="1">
    <citation type="journal article" date="2013" name="PLoS ONE">
        <title>The first genomic and proteomic characterization of a deep-sea sulfate reducer: insights into the piezophilic lifestyle of Desulfovibrio piezophilus.</title>
        <authorList>
            <person name="Pradel N."/>
            <person name="Ji B."/>
            <person name="Gimenez G."/>
            <person name="Talla E."/>
            <person name="Lenoble P."/>
            <person name="Garel M."/>
            <person name="Tamburini C."/>
            <person name="Fourquet P."/>
            <person name="Lebrun R."/>
            <person name="Bertin P."/>
            <person name="Denis Y."/>
            <person name="Pophillat M."/>
            <person name="Barbe V."/>
            <person name="Ollivier B."/>
            <person name="Dolla A."/>
        </authorList>
    </citation>
    <scope>NUCLEOTIDE SEQUENCE [LARGE SCALE GENOMIC DNA]</scope>
    <source>
        <strain evidence="4">DSM 10523 / SB164P1</strain>
    </source>
</reference>
<dbReference type="Pfam" id="PF13649">
    <property type="entry name" value="Methyltransf_25"/>
    <property type="match status" value="1"/>
</dbReference>
<evidence type="ECO:0000313" key="4">
    <source>
        <dbReference type="Proteomes" id="UP000011724"/>
    </source>
</evidence>
<organism evidence="3 4">
    <name type="scientific">Pseudodesulfovibrio piezophilus (strain DSM 21447 / JCM 15486 / C1TLV30)</name>
    <name type="common">Desulfovibrio piezophilus</name>
    <dbReference type="NCBI Taxonomy" id="1322246"/>
    <lineage>
        <taxon>Bacteria</taxon>
        <taxon>Pseudomonadati</taxon>
        <taxon>Thermodesulfobacteriota</taxon>
        <taxon>Desulfovibrionia</taxon>
        <taxon>Desulfovibrionales</taxon>
        <taxon>Desulfovibrionaceae</taxon>
    </lineage>
</organism>
<evidence type="ECO:0000313" key="3">
    <source>
        <dbReference type="EMBL" id="CCH49297.1"/>
    </source>
</evidence>
<dbReference type="Proteomes" id="UP000011724">
    <property type="component" value="Chromosome"/>
</dbReference>
<gene>
    <name evidence="3" type="ordered locus">BN4_12062</name>
</gene>
<evidence type="ECO:0000256" key="1">
    <source>
        <dbReference type="ARBA" id="ARBA00022679"/>
    </source>
</evidence>
<sequence>MRSDCKDMPMTAEKRQVYEYWNETVCCSTHATSDPLSREYFEEIEHYKYCNEPELHAFAQFSRYRGKKVLEVGVGAGTDFLQWVRCGAEAHGVDLTPAAIAHTTTRLDAYGLKAASLGVADCEHLPFDDGTFDLVYSWGVIHHTPDTGAALSELIRTVRPGGEIKVMIYNRHSPVALYRWWKMAALKGKPWKSLNWVMDHHMESKGSKAYTEAEARAMFESRGTTLESITKYLTCYDRRTPLTKPMSLLMGPENIGWFMGIHARKPEKN</sequence>
<dbReference type="HOGENOM" id="CLU_061914_0_0_7"/>
<dbReference type="PATRIC" id="fig|879567.3.peg.2194"/>
<dbReference type="PANTHER" id="PTHR44068:SF1">
    <property type="entry name" value="HYPOTHETICAL LOC100005854"/>
    <property type="match status" value="1"/>
</dbReference>
<dbReference type="PANTHER" id="PTHR44068">
    <property type="entry name" value="ZGC:194242"/>
    <property type="match status" value="1"/>
</dbReference>
<dbReference type="InterPro" id="IPR050447">
    <property type="entry name" value="Erg6_SMT_methyltransf"/>
</dbReference>
<dbReference type="KEGG" id="dpi:BN4_12062"/>
<keyword evidence="4" id="KW-1185">Reference proteome</keyword>
<dbReference type="InterPro" id="IPR041698">
    <property type="entry name" value="Methyltransf_25"/>
</dbReference>
<dbReference type="STRING" id="1322246.BN4_12062"/>
<dbReference type="SUPFAM" id="SSF53335">
    <property type="entry name" value="S-adenosyl-L-methionine-dependent methyltransferases"/>
    <property type="match status" value="1"/>
</dbReference>
<dbReference type="CDD" id="cd02440">
    <property type="entry name" value="AdoMet_MTases"/>
    <property type="match status" value="1"/>
</dbReference>
<feature type="domain" description="Methyltransferase" evidence="2">
    <location>
        <begin position="69"/>
        <end position="162"/>
    </location>
</feature>
<dbReference type="BioCyc" id="DPIE1322246:BN4_RS10370-MONOMER"/>
<protein>
    <recommendedName>
        <fullName evidence="2">Methyltransferase domain-containing protein</fullName>
    </recommendedName>
</protein>
<dbReference type="InterPro" id="IPR029063">
    <property type="entry name" value="SAM-dependent_MTases_sf"/>
</dbReference>
<dbReference type="EMBL" id="FO203427">
    <property type="protein sequence ID" value="CCH49297.1"/>
    <property type="molecule type" value="Genomic_DNA"/>
</dbReference>
<accession>M1WT61</accession>
<dbReference type="AlphaFoldDB" id="M1WT61"/>
<reference evidence="4" key="2">
    <citation type="journal article" date="2013" name="Stand. Genomic Sci.">
        <title>Complete genome sequence of Desulfocapsa sulfexigens, a marine deltaproteobacterium specialized in disproportionating inorganic sulfur compounds.</title>
        <authorList>
            <person name="Finster K.W."/>
            <person name="Kjeldsen K.U."/>
            <person name="Kube M."/>
            <person name="Reinhardt R."/>
            <person name="Mussmann M."/>
            <person name="Amann R."/>
            <person name="Schreiber L."/>
        </authorList>
    </citation>
    <scope>NUCLEOTIDE SEQUENCE [LARGE SCALE GENOMIC DNA]</scope>
    <source>
        <strain evidence="4">DSM 10523 / SB164P1</strain>
    </source>
</reference>
<keyword evidence="1" id="KW-0808">Transferase</keyword>
<dbReference type="eggNOG" id="COG2226">
    <property type="taxonomic scope" value="Bacteria"/>
</dbReference>
<proteinExistence type="predicted"/>
<dbReference type="Gene3D" id="3.40.50.150">
    <property type="entry name" value="Vaccinia Virus protein VP39"/>
    <property type="match status" value="1"/>
</dbReference>
<dbReference type="GO" id="GO:0003838">
    <property type="term" value="F:sterol 24-C-methyltransferase activity"/>
    <property type="evidence" value="ECO:0007669"/>
    <property type="project" value="TreeGrafter"/>
</dbReference>
<name>M1WT61_PSEP2</name>